<dbReference type="AlphaFoldDB" id="Q1N4R8"/>
<dbReference type="GO" id="GO:0016042">
    <property type="term" value="P:lipid catabolic process"/>
    <property type="evidence" value="ECO:0007669"/>
    <property type="project" value="UniProtKB-KW"/>
</dbReference>
<dbReference type="SUPFAM" id="SSF53474">
    <property type="entry name" value="alpha/beta-Hydrolases"/>
    <property type="match status" value="1"/>
</dbReference>
<comment type="caution">
    <text evidence="4">The sequence shown here is derived from an EMBL/GenBank/DDBJ whole genome shotgun (WGS) entry which is preliminary data.</text>
</comment>
<dbReference type="Gene3D" id="3.40.50.1820">
    <property type="entry name" value="alpha/beta hydrolase"/>
    <property type="match status" value="1"/>
</dbReference>
<dbReference type="STRING" id="207949.RED65_01330"/>
<dbReference type="ESTHER" id="9gamm-q1n4r8">
    <property type="family name" value="6_AlphaBeta_hydrolase"/>
</dbReference>
<dbReference type="InterPro" id="IPR029058">
    <property type="entry name" value="AB_hydrolase_fold"/>
</dbReference>
<organism evidence="4 5">
    <name type="scientific">Bermanella marisrubri</name>
    <dbReference type="NCBI Taxonomy" id="207949"/>
    <lineage>
        <taxon>Bacteria</taxon>
        <taxon>Pseudomonadati</taxon>
        <taxon>Pseudomonadota</taxon>
        <taxon>Gammaproteobacteria</taxon>
        <taxon>Oceanospirillales</taxon>
        <taxon>Oceanospirillaceae</taxon>
        <taxon>Bermanella</taxon>
    </lineage>
</organism>
<dbReference type="PANTHER" id="PTHR11005">
    <property type="entry name" value="LYSOSOMAL ACID LIPASE-RELATED"/>
    <property type="match status" value="1"/>
</dbReference>
<evidence type="ECO:0000313" key="4">
    <source>
        <dbReference type="EMBL" id="EAT13360.1"/>
    </source>
</evidence>
<dbReference type="Pfam" id="PF00561">
    <property type="entry name" value="Abhydrolase_1"/>
    <property type="match status" value="1"/>
</dbReference>
<dbReference type="InterPro" id="IPR000073">
    <property type="entry name" value="AB_hydrolase_1"/>
</dbReference>
<proteinExistence type="predicted"/>
<name>Q1N4R8_9GAMM</name>
<sequence length="299" mass="34010">MLFQSLFVESKFPHKLHLMHISQTGHESTPVVLMVHGMVEDGRIFYHKSGKGLVCFLVGQGYQVFVLDLRGMGLSTPKVSAASDHGQTETITEDIPLVMDYILEKTGQARLHIAAHSWGGVNVNALLLRYSERVKQVASCVYFGSKRTVRVRNFDRYLKIDLVWKHLSTRIAERKGYLPAVKYKIGSQNETLKAHRQCVEWVSRSSWIDSDDGFNYGAASQTNSLPPTLYFAAIKDFSLGHRHDVKRFMAESGLGVKQYQLLGRKMGNRLDYDHINMLTAPECSKDHFPNVVQWFAKYL</sequence>
<evidence type="ECO:0000313" key="5">
    <source>
        <dbReference type="Proteomes" id="UP000004263"/>
    </source>
</evidence>
<evidence type="ECO:0000256" key="2">
    <source>
        <dbReference type="ARBA" id="ARBA00023098"/>
    </source>
</evidence>
<keyword evidence="5" id="KW-1185">Reference proteome</keyword>
<dbReference type="EMBL" id="AAQH01000002">
    <property type="protein sequence ID" value="EAT13360.1"/>
    <property type="molecule type" value="Genomic_DNA"/>
</dbReference>
<keyword evidence="2" id="KW-0443">Lipid metabolism</keyword>
<reference evidence="4 5" key="1">
    <citation type="submission" date="2006-03" db="EMBL/GenBank/DDBJ databases">
        <authorList>
            <person name="Pinhassi J."/>
            <person name="Pedros-Alio C."/>
            <person name="Ferriera S."/>
            <person name="Johnson J."/>
            <person name="Kravitz S."/>
            <person name="Halpern A."/>
            <person name="Remington K."/>
            <person name="Beeson K."/>
            <person name="Tran B."/>
            <person name="Rogers Y.-H."/>
            <person name="Friedman R."/>
            <person name="Venter J.C."/>
        </authorList>
    </citation>
    <scope>NUCLEOTIDE SEQUENCE [LARGE SCALE GENOMIC DNA]</scope>
    <source>
        <strain evidence="4 5">RED65</strain>
    </source>
</reference>
<dbReference type="HOGENOM" id="CLU_911194_0_0_6"/>
<protein>
    <submittedName>
        <fullName evidence="4">Esterase/lipase</fullName>
    </submittedName>
</protein>
<evidence type="ECO:0000259" key="3">
    <source>
        <dbReference type="Pfam" id="PF00561"/>
    </source>
</evidence>
<feature type="domain" description="AB hydrolase-1" evidence="3">
    <location>
        <begin position="30"/>
        <end position="140"/>
    </location>
</feature>
<keyword evidence="1" id="KW-0442">Lipid degradation</keyword>
<gene>
    <name evidence="4" type="ORF">RED65_01330</name>
</gene>
<dbReference type="Proteomes" id="UP000004263">
    <property type="component" value="Unassembled WGS sequence"/>
</dbReference>
<evidence type="ECO:0000256" key="1">
    <source>
        <dbReference type="ARBA" id="ARBA00022963"/>
    </source>
</evidence>
<accession>Q1N4R8</accession>